<sequence length="117" mass="13335">MWEIVLLDEVEDWFLRLVKDQDPLAEHIQAAVNQLEQVGPSLGRPTADSIKGSRIHNLKELRASTVRILFVFDPARNAVLLVAGDKAGRWSDWYGTSIPVAEERYERWLAGDYDEEA</sequence>
<dbReference type="InterPro" id="IPR009241">
    <property type="entry name" value="HigB-like"/>
</dbReference>
<dbReference type="Proteomes" id="UP001501094">
    <property type="component" value="Unassembled WGS sequence"/>
</dbReference>
<evidence type="ECO:0000313" key="1">
    <source>
        <dbReference type="EMBL" id="GAA1875972.1"/>
    </source>
</evidence>
<name>A0ABN2NN85_9MICO</name>
<protein>
    <submittedName>
        <fullName evidence="1">Type II toxin-antitoxin system RelE/ParE family toxin</fullName>
    </submittedName>
</protein>
<dbReference type="EMBL" id="BAAANL010000012">
    <property type="protein sequence ID" value="GAA1875972.1"/>
    <property type="molecule type" value="Genomic_DNA"/>
</dbReference>
<keyword evidence="2" id="KW-1185">Reference proteome</keyword>
<reference evidence="1 2" key="1">
    <citation type="journal article" date="2019" name="Int. J. Syst. Evol. Microbiol.">
        <title>The Global Catalogue of Microorganisms (GCM) 10K type strain sequencing project: providing services to taxonomists for standard genome sequencing and annotation.</title>
        <authorList>
            <consortium name="The Broad Institute Genomics Platform"/>
            <consortium name="The Broad Institute Genome Sequencing Center for Infectious Disease"/>
            <person name="Wu L."/>
            <person name="Ma J."/>
        </authorList>
    </citation>
    <scope>NUCLEOTIDE SEQUENCE [LARGE SCALE GENOMIC DNA]</scope>
    <source>
        <strain evidence="1 2">JCM 14326</strain>
    </source>
</reference>
<proteinExistence type="predicted"/>
<evidence type="ECO:0000313" key="2">
    <source>
        <dbReference type="Proteomes" id="UP001501094"/>
    </source>
</evidence>
<gene>
    <name evidence="1" type="ORF">GCM10009751_39600</name>
</gene>
<accession>A0ABN2NN85</accession>
<dbReference type="RefSeq" id="WP_344106443.1">
    <property type="nucleotide sequence ID" value="NZ_BAAANL010000012.1"/>
</dbReference>
<dbReference type="Pfam" id="PF05973">
    <property type="entry name" value="Gp49"/>
    <property type="match status" value="1"/>
</dbReference>
<comment type="caution">
    <text evidence="1">The sequence shown here is derived from an EMBL/GenBank/DDBJ whole genome shotgun (WGS) entry which is preliminary data.</text>
</comment>
<organism evidence="1 2">
    <name type="scientific">Myceligenerans crystallogenes</name>
    <dbReference type="NCBI Taxonomy" id="316335"/>
    <lineage>
        <taxon>Bacteria</taxon>
        <taxon>Bacillati</taxon>
        <taxon>Actinomycetota</taxon>
        <taxon>Actinomycetes</taxon>
        <taxon>Micrococcales</taxon>
        <taxon>Promicromonosporaceae</taxon>
        <taxon>Myceligenerans</taxon>
    </lineage>
</organism>